<dbReference type="PANTHER" id="PTHR33169:SF14">
    <property type="entry name" value="TRANSCRIPTIONAL REGULATOR RV3488"/>
    <property type="match status" value="1"/>
</dbReference>
<dbReference type="AlphaFoldDB" id="A0A510HJ48"/>
<dbReference type="InterPro" id="IPR005149">
    <property type="entry name" value="Tscrpt_reg_PadR_N"/>
</dbReference>
<dbReference type="Proteomes" id="UP000318065">
    <property type="component" value="Chromosome"/>
</dbReference>
<organism evidence="2 3">
    <name type="scientific">Rubrobacter xylanophilus</name>
    <dbReference type="NCBI Taxonomy" id="49319"/>
    <lineage>
        <taxon>Bacteria</taxon>
        <taxon>Bacillati</taxon>
        <taxon>Actinomycetota</taxon>
        <taxon>Rubrobacteria</taxon>
        <taxon>Rubrobacterales</taxon>
        <taxon>Rubrobacteraceae</taxon>
        <taxon>Rubrobacter</taxon>
    </lineage>
</organism>
<dbReference type="PANTHER" id="PTHR33169">
    <property type="entry name" value="PADR-FAMILY TRANSCRIPTIONAL REGULATOR"/>
    <property type="match status" value="1"/>
</dbReference>
<dbReference type="InterPro" id="IPR036390">
    <property type="entry name" value="WH_DNA-bd_sf"/>
</dbReference>
<keyword evidence="3" id="KW-1185">Reference proteome</keyword>
<protein>
    <recommendedName>
        <fullName evidence="1">Transcription regulator PadR N-terminal domain-containing protein</fullName>
    </recommendedName>
</protein>
<dbReference type="EMBL" id="AP019791">
    <property type="protein sequence ID" value="BBL80009.1"/>
    <property type="molecule type" value="Genomic_DNA"/>
</dbReference>
<evidence type="ECO:0000313" key="2">
    <source>
        <dbReference type="EMBL" id="BBL80009.1"/>
    </source>
</evidence>
<evidence type="ECO:0000313" key="3">
    <source>
        <dbReference type="Proteomes" id="UP000318065"/>
    </source>
</evidence>
<dbReference type="InterPro" id="IPR036388">
    <property type="entry name" value="WH-like_DNA-bd_sf"/>
</dbReference>
<accession>A0A510HJ48</accession>
<reference evidence="2" key="1">
    <citation type="journal article" date="2019" name="Microbiol. Resour. Announc.">
        <title>Complete Genome Sequence of Rubrobacter xylanophilus Strain AA3-22, Isolated from Arima Onsen in Japan.</title>
        <authorList>
            <person name="Tomariguchi N."/>
            <person name="Miyazaki K."/>
        </authorList>
    </citation>
    <scope>NUCLEOTIDE SEQUENCE [LARGE SCALE GENOMIC DNA]</scope>
    <source>
        <strain evidence="2">AA3-22</strain>
    </source>
</reference>
<dbReference type="SUPFAM" id="SSF46785">
    <property type="entry name" value="Winged helix' DNA-binding domain"/>
    <property type="match status" value="1"/>
</dbReference>
<proteinExistence type="predicted"/>
<name>A0A510HJ48_9ACTN</name>
<dbReference type="InterPro" id="IPR052509">
    <property type="entry name" value="Metal_resp_DNA-bind_regulator"/>
</dbReference>
<dbReference type="Gene3D" id="1.10.10.10">
    <property type="entry name" value="Winged helix-like DNA-binding domain superfamily/Winged helix DNA-binding domain"/>
    <property type="match status" value="1"/>
</dbReference>
<evidence type="ECO:0000259" key="1">
    <source>
        <dbReference type="Pfam" id="PF03551"/>
    </source>
</evidence>
<dbReference type="Pfam" id="PF03551">
    <property type="entry name" value="PadR"/>
    <property type="match status" value="1"/>
</dbReference>
<feature type="domain" description="Transcription regulator PadR N-terminal" evidence="1">
    <location>
        <begin position="49"/>
        <end position="118"/>
    </location>
</feature>
<gene>
    <name evidence="2" type="ORF">RxyAA322_18630</name>
</gene>
<sequence length="138" mass="16460">MPLIFSRILYYTRRITSWYREAVSDTDIPYHMREMVLRDLELGAIRVHILYHAARGPIYGSWMARELERHGYRLSYGTLYPALHRMEEEGLLVREERVEGGRVRKYYTATERGLEELGRARRIIRELYREVVEGVEPG</sequence>